<dbReference type="Proteomes" id="UP001221328">
    <property type="component" value="Unassembled WGS sequence"/>
</dbReference>
<evidence type="ECO:0000256" key="1">
    <source>
        <dbReference type="SAM" id="Phobius"/>
    </source>
</evidence>
<dbReference type="Pfam" id="PF12028">
    <property type="entry name" value="DUF3515"/>
    <property type="match status" value="1"/>
</dbReference>
<dbReference type="EMBL" id="JAQOSK010000004">
    <property type="protein sequence ID" value="MDC2955180.1"/>
    <property type="molecule type" value="Genomic_DNA"/>
</dbReference>
<keyword evidence="1" id="KW-0812">Transmembrane</keyword>
<evidence type="ECO:0000313" key="3">
    <source>
        <dbReference type="Proteomes" id="UP001221328"/>
    </source>
</evidence>
<protein>
    <submittedName>
        <fullName evidence="2">DUF3515 family protein</fullName>
    </submittedName>
</protein>
<sequence>MRALRGARRVRAAVVVGGVGVVVGGMLVAREVSAPDFGIEAAAAGGTPQCARIARAYPDGVGGRRRDGTSLPGVGVWGDGEVTARCGVEPPAPTTDACLSVDGVDWVWRPARPGSTRRVLVTYGRDPAVEVTISGRFAGTDEVLVAMSRVAGRVAQHGKCIGDDDVPLSG</sequence>
<dbReference type="RefSeq" id="WP_272175187.1">
    <property type="nucleotide sequence ID" value="NZ_JAQOSK010000004.1"/>
</dbReference>
<organism evidence="2 3">
    <name type="scientific">Streptomyces gilvifuscus</name>
    <dbReference type="NCBI Taxonomy" id="1550617"/>
    <lineage>
        <taxon>Bacteria</taxon>
        <taxon>Bacillati</taxon>
        <taxon>Actinomycetota</taxon>
        <taxon>Actinomycetes</taxon>
        <taxon>Kitasatosporales</taxon>
        <taxon>Streptomycetaceae</taxon>
        <taxon>Streptomyces</taxon>
    </lineage>
</organism>
<gene>
    <name evidence="2" type="ORF">PO587_11965</name>
</gene>
<keyword evidence="1" id="KW-1133">Transmembrane helix</keyword>
<keyword evidence="1" id="KW-0472">Membrane</keyword>
<feature type="transmembrane region" description="Helical" evidence="1">
    <location>
        <begin position="12"/>
        <end position="29"/>
    </location>
</feature>
<evidence type="ECO:0000313" key="2">
    <source>
        <dbReference type="EMBL" id="MDC2955180.1"/>
    </source>
</evidence>
<dbReference type="InterPro" id="IPR021903">
    <property type="entry name" value="DUF3515"/>
</dbReference>
<comment type="caution">
    <text evidence="2">The sequence shown here is derived from an EMBL/GenBank/DDBJ whole genome shotgun (WGS) entry which is preliminary data.</text>
</comment>
<proteinExistence type="predicted"/>
<keyword evidence="3" id="KW-1185">Reference proteome</keyword>
<reference evidence="2 3" key="1">
    <citation type="journal article" date="2015" name="Int. J. Syst. Evol. Microbiol.">
        <title>Streptomyces gilvifuscus sp. nov., an actinomycete that produces antibacterial compounds isolated from soil.</title>
        <authorList>
            <person name="Nguyen T.M."/>
            <person name="Kim J."/>
        </authorList>
    </citation>
    <scope>NUCLEOTIDE SEQUENCE [LARGE SCALE GENOMIC DNA]</scope>
    <source>
        <strain evidence="2 3">T113</strain>
    </source>
</reference>
<name>A0ABT5FRL0_9ACTN</name>
<accession>A0ABT5FRL0</accession>